<evidence type="ECO:0000313" key="1">
    <source>
        <dbReference type="EMBL" id="AWU75589.1"/>
    </source>
</evidence>
<organism evidence="2 5">
    <name type="scientific">Pichia kudriavzevii</name>
    <name type="common">Yeast</name>
    <name type="synonym">Issatchenkia orientalis</name>
    <dbReference type="NCBI Taxonomy" id="4909"/>
    <lineage>
        <taxon>Eukaryota</taxon>
        <taxon>Fungi</taxon>
        <taxon>Dikarya</taxon>
        <taxon>Ascomycota</taxon>
        <taxon>Saccharomycotina</taxon>
        <taxon>Pichiomycetes</taxon>
        <taxon>Pichiales</taxon>
        <taxon>Pichiaceae</taxon>
        <taxon>Pichia</taxon>
    </lineage>
</organism>
<accession>A0A099P0M0</accession>
<name>A0A099P0M0_PICKU</name>
<dbReference type="eggNOG" id="ENOG502S81D">
    <property type="taxonomic scope" value="Eukaryota"/>
</dbReference>
<dbReference type="EMBL" id="CP028774">
    <property type="protein sequence ID" value="AWU75589.1"/>
    <property type="molecule type" value="Genomic_DNA"/>
</dbReference>
<dbReference type="Proteomes" id="UP000249293">
    <property type="component" value="Chromosome 2"/>
</dbReference>
<protein>
    <submittedName>
        <fullName evidence="2">Uncharacterized protein</fullName>
    </submittedName>
</protein>
<dbReference type="EMBL" id="NHMM01000006">
    <property type="protein sequence ID" value="OUT21002.1"/>
    <property type="molecule type" value="Genomic_DNA"/>
</dbReference>
<keyword evidence="8" id="KW-1185">Reference proteome</keyword>
<dbReference type="EMBL" id="MQVM01000020">
    <property type="protein sequence ID" value="ONH72544.1"/>
    <property type="molecule type" value="Genomic_DNA"/>
</dbReference>
<reference evidence="2" key="2">
    <citation type="submission" date="2014-08" db="EMBL/GenBank/DDBJ databases">
        <title>Exploiting Issatchenkia orientalis SD108 for Succinic Acid Production.</title>
        <authorList>
            <person name="Xiao H."/>
            <person name="Shao Z."/>
            <person name="Jiang Y."/>
            <person name="Dole S."/>
            <person name="Zhao H."/>
        </authorList>
    </citation>
    <scope>NUCLEOTIDE SEQUENCE [LARGE SCALE GENOMIC DNA]</scope>
    <source>
        <strain evidence="2">SD108</strain>
    </source>
</reference>
<dbReference type="Proteomes" id="UP000189274">
    <property type="component" value="Unassembled WGS sequence"/>
</dbReference>
<dbReference type="Proteomes" id="UP000195871">
    <property type="component" value="Unassembled WGS sequence"/>
</dbReference>
<reference evidence="4 7" key="5">
    <citation type="submission" date="2017-05" db="EMBL/GenBank/DDBJ databases">
        <title>The Genome Sequence of Candida krusei Ckrusei653.</title>
        <authorList>
            <person name="Cuomo C."/>
            <person name="Forche A."/>
            <person name="Young S."/>
            <person name="Abouelleil A."/>
            <person name="Cao P."/>
            <person name="Chapman S."/>
            <person name="Cusick C."/>
            <person name="Shea T."/>
            <person name="Nusbaum C."/>
            <person name="Birren B."/>
        </authorList>
    </citation>
    <scope>NUCLEOTIDE SEQUENCE [LARGE SCALE GENOMIC DNA]</scope>
    <source>
        <strain evidence="4 7">Ckrusei653</strain>
    </source>
</reference>
<evidence type="ECO:0000313" key="3">
    <source>
        <dbReference type="EMBL" id="ONH72544.1"/>
    </source>
</evidence>
<reference evidence="5" key="1">
    <citation type="journal article" date="2014" name="Microb. Cell Fact.">
        <title>Exploiting Issatchenkia orientalis SD108 for succinic acid production.</title>
        <authorList>
            <person name="Xiao H."/>
            <person name="Shao Z."/>
            <person name="Jiang Y."/>
            <person name="Dole S."/>
            <person name="Zhao H."/>
        </authorList>
    </citation>
    <scope>NUCLEOTIDE SEQUENCE [LARGE SCALE GENOMIC DNA]</scope>
    <source>
        <strain evidence="5">SD108</strain>
    </source>
</reference>
<reference evidence="6" key="3">
    <citation type="journal article" date="2017" name="Genome Announc.">
        <title>Genome sequences of Cyberlindnera fabianii 65, Pichia kudriavzevii 129, and Saccharomyces cerevisiae 131 isolated from fermented masau fruits in Zimbabwe.</title>
        <authorList>
            <person name="van Rijswijck I.M.H."/>
            <person name="Derks M.F.L."/>
            <person name="Abee T."/>
            <person name="de Ridder D."/>
            <person name="Smid E.J."/>
        </authorList>
    </citation>
    <scope>NUCLEOTIDE SEQUENCE [LARGE SCALE GENOMIC DNA]</scope>
    <source>
        <strain evidence="6">129</strain>
    </source>
</reference>
<evidence type="ECO:0000313" key="7">
    <source>
        <dbReference type="Proteomes" id="UP000195871"/>
    </source>
</evidence>
<evidence type="ECO:0000313" key="6">
    <source>
        <dbReference type="Proteomes" id="UP000189274"/>
    </source>
</evidence>
<dbReference type="VEuPathDB" id="FungiDB:C5L36_0B08350"/>
<reference evidence="1 8" key="6">
    <citation type="submission" date="2018-06" db="EMBL/GenBank/DDBJ databases">
        <title>Population genomics shows no distinction between pathogenic Candida krusei and environmental Pichia kudriavzevii: One species, four names.</title>
        <authorList>
            <person name="Douglass A.P."/>
            <person name="Offei B."/>
            <person name="Braun-Galleani S."/>
            <person name="Coughlan A.Y."/>
            <person name="Martos A."/>
            <person name="Ortiz-Merino R.A."/>
            <person name="Byrne K.P."/>
            <person name="Wolfe K.H."/>
        </authorList>
    </citation>
    <scope>NUCLEOTIDE SEQUENCE [LARGE SCALE GENOMIC DNA]</scope>
    <source>
        <strain evidence="1 8">CBS573</strain>
    </source>
</reference>
<dbReference type="OrthoDB" id="1913277at2759"/>
<evidence type="ECO:0000313" key="4">
    <source>
        <dbReference type="EMBL" id="OUT21002.1"/>
    </source>
</evidence>
<sequence>MSEQQQGQVQVQESFKLPRPFFFKDSDLESTTQFQPVDTFSETKKIAVYSAIFLGGMHVRRLLQHRMGSARPGQERYLKLFELSPRHFISIPFALGTYSFISNSLYNLEEKRTTKNEVIAASSAILVATIFKSSPLNQKVGLALGMGAFVGLFNWSGGLIGNYATNFTAMTHNGQIKNQESNKSLDEEFANGTYKKQGFWELLYRKPLSETIEDLGEGRGIGKL</sequence>
<evidence type="ECO:0000313" key="5">
    <source>
        <dbReference type="Proteomes" id="UP000029867"/>
    </source>
</evidence>
<dbReference type="EMBL" id="JQFK01000018">
    <property type="protein sequence ID" value="KGK38608.1"/>
    <property type="molecule type" value="Genomic_DNA"/>
</dbReference>
<dbReference type="Proteomes" id="UP000029867">
    <property type="component" value="Unassembled WGS sequence"/>
</dbReference>
<gene>
    <name evidence="3" type="ORF">BOH78_3711</name>
    <name evidence="1" type="ORF">C5L36_0B08350</name>
    <name evidence="4" type="ORF">CAS74_003999</name>
    <name evidence="2" type="ORF">JL09_g2299</name>
</gene>
<dbReference type="AlphaFoldDB" id="A0A099P0M0"/>
<proteinExistence type="predicted"/>
<dbReference type="HOGENOM" id="CLU_1310959_0_0_1"/>
<evidence type="ECO:0000313" key="2">
    <source>
        <dbReference type="EMBL" id="KGK38608.1"/>
    </source>
</evidence>
<evidence type="ECO:0000313" key="8">
    <source>
        <dbReference type="Proteomes" id="UP000249293"/>
    </source>
</evidence>
<reference evidence="3" key="4">
    <citation type="submission" date="2017-01" db="EMBL/GenBank/DDBJ databases">
        <authorList>
            <person name="Mah S.A."/>
            <person name="Swanson W.J."/>
            <person name="Moy G.W."/>
            <person name="Vacquier V.D."/>
        </authorList>
    </citation>
    <scope>NUCLEOTIDE SEQUENCE [LARGE SCALE GENOMIC DNA]</scope>
    <source>
        <strain evidence="3">129</strain>
    </source>
</reference>